<evidence type="ECO:0000259" key="6">
    <source>
        <dbReference type="Pfam" id="PF08543"/>
    </source>
</evidence>
<evidence type="ECO:0000256" key="2">
    <source>
        <dbReference type="ARBA" id="ARBA00022679"/>
    </source>
</evidence>
<dbReference type="InterPro" id="IPR004625">
    <property type="entry name" value="PyrdxlKinase"/>
</dbReference>
<keyword evidence="4 7" id="KW-0418">Kinase</keyword>
<dbReference type="CDD" id="cd01173">
    <property type="entry name" value="pyridoxal_pyridoxamine_kinase"/>
    <property type="match status" value="1"/>
</dbReference>
<name>A0A4Q9KNR0_PROTD</name>
<dbReference type="GO" id="GO:0005829">
    <property type="term" value="C:cytosol"/>
    <property type="evidence" value="ECO:0007669"/>
    <property type="project" value="TreeGrafter"/>
</dbReference>
<dbReference type="GO" id="GO:0008478">
    <property type="term" value="F:pyridoxal kinase activity"/>
    <property type="evidence" value="ECO:0007669"/>
    <property type="project" value="UniProtKB-EC"/>
</dbReference>
<evidence type="ECO:0000256" key="5">
    <source>
        <dbReference type="ARBA" id="ARBA00022840"/>
    </source>
</evidence>
<dbReference type="GO" id="GO:0005524">
    <property type="term" value="F:ATP binding"/>
    <property type="evidence" value="ECO:0007669"/>
    <property type="project" value="UniProtKB-KW"/>
</dbReference>
<dbReference type="GO" id="GO:0009443">
    <property type="term" value="P:pyridoxal 5'-phosphate salvage"/>
    <property type="evidence" value="ECO:0007669"/>
    <property type="project" value="InterPro"/>
</dbReference>
<dbReference type="PANTHER" id="PTHR10534:SF2">
    <property type="entry name" value="PYRIDOXAL KINASE"/>
    <property type="match status" value="1"/>
</dbReference>
<comment type="caution">
    <text evidence="7">The sequence shown here is derived from an EMBL/GenBank/DDBJ whole genome shotgun (WGS) entry which is preliminary data.</text>
</comment>
<evidence type="ECO:0000256" key="4">
    <source>
        <dbReference type="ARBA" id="ARBA00022777"/>
    </source>
</evidence>
<dbReference type="InterPro" id="IPR013749">
    <property type="entry name" value="PM/HMP-P_kinase-1"/>
</dbReference>
<dbReference type="Gene3D" id="3.40.1190.20">
    <property type="match status" value="1"/>
</dbReference>
<evidence type="ECO:0000256" key="3">
    <source>
        <dbReference type="ARBA" id="ARBA00022741"/>
    </source>
</evidence>
<organism evidence="7 8">
    <name type="scientific">Propioniciclava tarda</name>
    <dbReference type="NCBI Taxonomy" id="433330"/>
    <lineage>
        <taxon>Bacteria</taxon>
        <taxon>Bacillati</taxon>
        <taxon>Actinomycetota</taxon>
        <taxon>Actinomycetes</taxon>
        <taxon>Propionibacteriales</taxon>
        <taxon>Propionibacteriaceae</taxon>
        <taxon>Propioniciclava</taxon>
    </lineage>
</organism>
<dbReference type="EMBL" id="SDMR01000002">
    <property type="protein sequence ID" value="TBT95945.1"/>
    <property type="molecule type" value="Genomic_DNA"/>
</dbReference>
<dbReference type="NCBIfam" id="NF004398">
    <property type="entry name" value="PRK05756.1"/>
    <property type="match status" value="1"/>
</dbReference>
<keyword evidence="3" id="KW-0547">Nucleotide-binding</keyword>
<evidence type="ECO:0000313" key="8">
    <source>
        <dbReference type="Proteomes" id="UP000291933"/>
    </source>
</evidence>
<dbReference type="NCBIfam" id="TIGR00687">
    <property type="entry name" value="pyridox_kin"/>
    <property type="match status" value="1"/>
</dbReference>
<sequence length="284" mass="29607">MTKIVSIQSSVAYGYVGNSAATFPLMRMGCEVLPVYTVHFAASTVYGPPSGPMLTPDQVGAVVGGLDALGVLSDVDAVLSGFQGAPAMGARILESVRTVKARSPKALYCCDPVMGDVERGFYALPGIPEFLRDEVVPFADILIPNHFELNYLVGRETSTTADIIAAARELSARGPGVVVVTSAVTSDAPADEIHMLAVGADGAWRVATPLIDRSFTGSGDVTSAVFLAETLRGASVPDALATTADVVFGLLEKTTQAGTRELALVAAQDEFVSPSHDFAVTRLD</sequence>
<dbReference type="SUPFAM" id="SSF53613">
    <property type="entry name" value="Ribokinase-like"/>
    <property type="match status" value="1"/>
</dbReference>
<keyword evidence="2 7" id="KW-0808">Transferase</keyword>
<keyword evidence="5" id="KW-0067">ATP-binding</keyword>
<dbReference type="InterPro" id="IPR029056">
    <property type="entry name" value="Ribokinase-like"/>
</dbReference>
<accession>A0A4Q9KNR0</accession>
<gene>
    <name evidence="7" type="primary">pdxY</name>
    <name evidence="7" type="ORF">ET996_02950</name>
</gene>
<dbReference type="Pfam" id="PF08543">
    <property type="entry name" value="Phos_pyr_kin"/>
    <property type="match status" value="1"/>
</dbReference>
<protein>
    <recommendedName>
        <fullName evidence="1">pyridoxal kinase</fullName>
        <ecNumber evidence="1">2.7.1.35</ecNumber>
    </recommendedName>
</protein>
<keyword evidence="8" id="KW-1185">Reference proteome</keyword>
<dbReference type="EC" id="2.7.1.35" evidence="1"/>
<feature type="domain" description="Pyridoxamine kinase/Phosphomethylpyrimidine kinase" evidence="6">
    <location>
        <begin position="93"/>
        <end position="259"/>
    </location>
</feature>
<dbReference type="AlphaFoldDB" id="A0A4Q9KNR0"/>
<dbReference type="Proteomes" id="UP000291933">
    <property type="component" value="Unassembled WGS sequence"/>
</dbReference>
<evidence type="ECO:0000313" key="7">
    <source>
        <dbReference type="EMBL" id="TBT95945.1"/>
    </source>
</evidence>
<proteinExistence type="predicted"/>
<reference evidence="7 8" key="1">
    <citation type="submission" date="2019-01" db="EMBL/GenBank/DDBJ databases">
        <title>Lactibacter flavus gen. nov., sp. nov., a novel bacterium of the family Propionibacteriaceae isolated from raw milk and dairy products.</title>
        <authorList>
            <person name="Huptas C."/>
            <person name="Wenning M."/>
            <person name="Breitenwieser F."/>
            <person name="Doll E."/>
            <person name="Von Neubeck M."/>
            <person name="Busse H.-J."/>
            <person name="Scherer S."/>
        </authorList>
    </citation>
    <scope>NUCLEOTIDE SEQUENCE [LARGE SCALE GENOMIC DNA]</scope>
    <source>
        <strain evidence="8">DSM 22130 / JCM 15804 / WR061</strain>
    </source>
</reference>
<evidence type="ECO:0000256" key="1">
    <source>
        <dbReference type="ARBA" id="ARBA00012104"/>
    </source>
</evidence>
<dbReference type="RefSeq" id="WP_131171060.1">
    <property type="nucleotide sequence ID" value="NZ_FXTL01000002.1"/>
</dbReference>
<dbReference type="PANTHER" id="PTHR10534">
    <property type="entry name" value="PYRIDOXAL KINASE"/>
    <property type="match status" value="1"/>
</dbReference>
<dbReference type="OrthoDB" id="9800808at2"/>